<dbReference type="Gene3D" id="1.10.238.10">
    <property type="entry name" value="EF-hand"/>
    <property type="match status" value="1"/>
</dbReference>
<dbReference type="STRING" id="1121338.CLTEP_10190"/>
<accession>A0A151B564</accession>
<dbReference type="RefSeq" id="WP_066823505.1">
    <property type="nucleotide sequence ID" value="NZ_LTBA01000007.1"/>
</dbReference>
<keyword evidence="2" id="KW-1185">Reference proteome</keyword>
<protein>
    <recommendedName>
        <fullName evidence="3">EF-hand domain-containing protein</fullName>
    </recommendedName>
</protein>
<evidence type="ECO:0000313" key="1">
    <source>
        <dbReference type="EMBL" id="KYH35026.1"/>
    </source>
</evidence>
<dbReference type="OrthoDB" id="1930945at2"/>
<sequence length="111" mass="13106">MNNGEKVLMDSNLLKKIKSGLQQIRIRVADEELKGEVDKILQLLDNNDNDEIKFESLEDTIHNKMKTTKDKDLNVKLYMLYRKLQDGKISESEALKLYEIYVKDEYKYGYL</sequence>
<dbReference type="Proteomes" id="UP000075531">
    <property type="component" value="Unassembled WGS sequence"/>
</dbReference>
<gene>
    <name evidence="1" type="ORF">CLTEP_10190</name>
</gene>
<organism evidence="1 2">
    <name type="scientific">Clostridium tepidiprofundi DSM 19306</name>
    <dbReference type="NCBI Taxonomy" id="1121338"/>
    <lineage>
        <taxon>Bacteria</taxon>
        <taxon>Bacillati</taxon>
        <taxon>Bacillota</taxon>
        <taxon>Clostridia</taxon>
        <taxon>Eubacteriales</taxon>
        <taxon>Clostridiaceae</taxon>
        <taxon>Clostridium</taxon>
    </lineage>
</organism>
<name>A0A151B564_9CLOT</name>
<dbReference type="PATRIC" id="fig|1121338.3.peg.1052"/>
<dbReference type="EMBL" id="LTBA01000007">
    <property type="protein sequence ID" value="KYH35026.1"/>
    <property type="molecule type" value="Genomic_DNA"/>
</dbReference>
<dbReference type="SUPFAM" id="SSF47473">
    <property type="entry name" value="EF-hand"/>
    <property type="match status" value="1"/>
</dbReference>
<dbReference type="AlphaFoldDB" id="A0A151B564"/>
<reference evidence="1 2" key="1">
    <citation type="submission" date="2016-02" db="EMBL/GenBank/DDBJ databases">
        <title>Genome sequence of Clostridium tepidiprofundi DSM 19306.</title>
        <authorList>
            <person name="Poehlein A."/>
            <person name="Daniel R."/>
        </authorList>
    </citation>
    <scope>NUCLEOTIDE SEQUENCE [LARGE SCALE GENOMIC DNA]</scope>
    <source>
        <strain evidence="1 2">DSM 19306</strain>
    </source>
</reference>
<comment type="caution">
    <text evidence="1">The sequence shown here is derived from an EMBL/GenBank/DDBJ whole genome shotgun (WGS) entry which is preliminary data.</text>
</comment>
<evidence type="ECO:0008006" key="3">
    <source>
        <dbReference type="Google" id="ProtNLM"/>
    </source>
</evidence>
<dbReference type="InterPro" id="IPR011992">
    <property type="entry name" value="EF-hand-dom_pair"/>
</dbReference>
<evidence type="ECO:0000313" key="2">
    <source>
        <dbReference type="Proteomes" id="UP000075531"/>
    </source>
</evidence>
<proteinExistence type="predicted"/>